<evidence type="ECO:0000256" key="2">
    <source>
        <dbReference type="ARBA" id="ARBA00022729"/>
    </source>
</evidence>
<evidence type="ECO:0000256" key="1">
    <source>
        <dbReference type="ARBA" id="ARBA00010634"/>
    </source>
</evidence>
<sequence length="288" mass="31276">MNALISASGAARKPALALAASVVLLSGCASTGNPGDPLEGYNRAMFGFNEQLDKVVVKPAAQAYEFVLPSFVRSGVGNFIGNLEDPWIGLNNLLQGKVADGLTDMMRFAFNSTFGLLGVIDIATEMGLPKHDEDLGQTLGRWGVGEGAYIVLPFFGPRTVRDAAALPVDYVGRNPWQLDHVPTRNSYTALRITHVRSTFLGAGKTLEEATIDKYAYSRDFYLQQRRYKISDGNVMREYDDFDARRAPALGDEVDTAATAAVERLEFNDIGGDNVNGERLASLVMQTGE</sequence>
<feature type="signal peptide" evidence="3">
    <location>
        <begin position="1"/>
        <end position="19"/>
    </location>
</feature>
<evidence type="ECO:0000313" key="4">
    <source>
        <dbReference type="EMBL" id="EPZ15350.1"/>
    </source>
</evidence>
<dbReference type="EMBL" id="ATJV01000059">
    <property type="protein sequence ID" value="EPZ15350.1"/>
    <property type="molecule type" value="Genomic_DNA"/>
</dbReference>
<comment type="caution">
    <text evidence="4">The sequence shown here is derived from an EMBL/GenBank/DDBJ whole genome shotgun (WGS) entry which is preliminary data.</text>
</comment>
<dbReference type="GO" id="GO:0016020">
    <property type="term" value="C:membrane"/>
    <property type="evidence" value="ECO:0007669"/>
    <property type="project" value="InterPro"/>
</dbReference>
<feature type="chain" id="PRO_5004573705" description="ABC transporter" evidence="3">
    <location>
        <begin position="20"/>
        <end position="288"/>
    </location>
</feature>
<dbReference type="InterPro" id="IPR007428">
    <property type="entry name" value="MlaA"/>
</dbReference>
<dbReference type="Proteomes" id="UP000015455">
    <property type="component" value="Unassembled WGS sequence"/>
</dbReference>
<dbReference type="GO" id="GO:0120010">
    <property type="term" value="P:intermembrane phospholipid transfer"/>
    <property type="evidence" value="ECO:0007669"/>
    <property type="project" value="TreeGrafter"/>
</dbReference>
<evidence type="ECO:0008006" key="6">
    <source>
        <dbReference type="Google" id="ProtNLM"/>
    </source>
</evidence>
<name>S9ZDI5_9RHOO</name>
<accession>S9ZDI5</accession>
<dbReference type="PATRIC" id="fig|1348657.5.peg.2330"/>
<dbReference type="Pfam" id="PF04333">
    <property type="entry name" value="MlaA"/>
    <property type="match status" value="1"/>
</dbReference>
<keyword evidence="2 3" id="KW-0732">Signal</keyword>
<proteinExistence type="inferred from homology"/>
<dbReference type="AlphaFoldDB" id="S9ZDI5"/>
<dbReference type="RefSeq" id="WP_021249743.1">
    <property type="nucleotide sequence ID" value="NZ_ATJV01000059.1"/>
</dbReference>
<reference evidence="4 5" key="1">
    <citation type="submission" date="2013-06" db="EMBL/GenBank/DDBJ databases">
        <title>Draft genome sequence of Thauera terpenica.</title>
        <authorList>
            <person name="Liu B."/>
            <person name="Frostegard A.H."/>
            <person name="Shapleigh J.P."/>
        </authorList>
    </citation>
    <scope>NUCLEOTIDE SEQUENCE [LARGE SCALE GENOMIC DNA]</scope>
    <source>
        <strain evidence="4 5">58Eu</strain>
    </source>
</reference>
<dbReference type="PRINTS" id="PR01805">
    <property type="entry name" value="VACJLIPOPROT"/>
</dbReference>
<keyword evidence="5" id="KW-1185">Reference proteome</keyword>
<organism evidence="4 5">
    <name type="scientific">Thauera terpenica 58Eu</name>
    <dbReference type="NCBI Taxonomy" id="1348657"/>
    <lineage>
        <taxon>Bacteria</taxon>
        <taxon>Pseudomonadati</taxon>
        <taxon>Pseudomonadota</taxon>
        <taxon>Betaproteobacteria</taxon>
        <taxon>Rhodocyclales</taxon>
        <taxon>Zoogloeaceae</taxon>
        <taxon>Thauera</taxon>
    </lineage>
</organism>
<evidence type="ECO:0000256" key="3">
    <source>
        <dbReference type="SAM" id="SignalP"/>
    </source>
</evidence>
<dbReference type="PANTHER" id="PTHR30035:SF3">
    <property type="entry name" value="INTERMEMBRANE PHOSPHOLIPID TRANSPORT SYSTEM LIPOPROTEIN MLAA"/>
    <property type="match status" value="1"/>
</dbReference>
<dbReference type="PANTHER" id="PTHR30035">
    <property type="entry name" value="LIPOPROTEIN VACJ-RELATED"/>
    <property type="match status" value="1"/>
</dbReference>
<evidence type="ECO:0000313" key="5">
    <source>
        <dbReference type="Proteomes" id="UP000015455"/>
    </source>
</evidence>
<dbReference type="OrthoDB" id="9785326at2"/>
<protein>
    <recommendedName>
        <fullName evidence="6">ABC transporter</fullName>
    </recommendedName>
</protein>
<comment type="similarity">
    <text evidence="1">Belongs to the MlaA family.</text>
</comment>
<dbReference type="eggNOG" id="COG2853">
    <property type="taxonomic scope" value="Bacteria"/>
</dbReference>
<dbReference type="STRING" id="1348657.M622_04250"/>
<gene>
    <name evidence="4" type="ORF">M622_04250</name>
</gene>